<reference evidence="4" key="2">
    <citation type="submission" date="2020-09" db="EMBL/GenBank/DDBJ databases">
        <authorList>
            <person name="Sun Q."/>
            <person name="Ohkuma M."/>
        </authorList>
    </citation>
    <scope>NUCLEOTIDE SEQUENCE</scope>
    <source>
        <strain evidence="4">JCM 19831</strain>
    </source>
</reference>
<dbReference type="Gene3D" id="3.40.50.300">
    <property type="entry name" value="P-loop containing nucleotide triphosphate hydrolases"/>
    <property type="match status" value="1"/>
</dbReference>
<proteinExistence type="predicted"/>
<keyword evidence="1" id="KW-0547">Nucleotide-binding</keyword>
<dbReference type="GO" id="GO:0005737">
    <property type="term" value="C:cytoplasm"/>
    <property type="evidence" value="ECO:0007669"/>
    <property type="project" value="TreeGrafter"/>
</dbReference>
<dbReference type="InterPro" id="IPR027417">
    <property type="entry name" value="P-loop_NTPase"/>
</dbReference>
<keyword evidence="5" id="KW-1185">Reference proteome</keyword>
<evidence type="ECO:0000256" key="2">
    <source>
        <dbReference type="ARBA" id="ARBA00022840"/>
    </source>
</evidence>
<dbReference type="SMART" id="SM00382">
    <property type="entry name" value="AAA"/>
    <property type="match status" value="1"/>
</dbReference>
<dbReference type="InterPro" id="IPR003593">
    <property type="entry name" value="AAA+_ATPase"/>
</dbReference>
<dbReference type="InterPro" id="IPR050130">
    <property type="entry name" value="ClpA_ClpB"/>
</dbReference>
<protein>
    <submittedName>
        <fullName evidence="4">Chaperone</fullName>
    </submittedName>
</protein>
<dbReference type="GO" id="GO:0016887">
    <property type="term" value="F:ATP hydrolysis activity"/>
    <property type="evidence" value="ECO:0007669"/>
    <property type="project" value="InterPro"/>
</dbReference>
<dbReference type="PANTHER" id="PTHR11638">
    <property type="entry name" value="ATP-DEPENDENT CLP PROTEASE"/>
    <property type="match status" value="1"/>
</dbReference>
<evidence type="ECO:0000259" key="3">
    <source>
        <dbReference type="SMART" id="SM00382"/>
    </source>
</evidence>
<organism evidence="4 5">
    <name type="scientific">Dactylosporangium sucinum</name>
    <dbReference type="NCBI Taxonomy" id="1424081"/>
    <lineage>
        <taxon>Bacteria</taxon>
        <taxon>Bacillati</taxon>
        <taxon>Actinomycetota</taxon>
        <taxon>Actinomycetes</taxon>
        <taxon>Micromonosporales</taxon>
        <taxon>Micromonosporaceae</taxon>
        <taxon>Dactylosporangium</taxon>
    </lineage>
</organism>
<dbReference type="CDD" id="cd19499">
    <property type="entry name" value="RecA-like_ClpB_Hsp104-like"/>
    <property type="match status" value="1"/>
</dbReference>
<reference evidence="4" key="1">
    <citation type="journal article" date="2014" name="Int. J. Syst. Evol. Microbiol.">
        <title>Complete genome sequence of Corynebacterium casei LMG S-19264T (=DSM 44701T), isolated from a smear-ripened cheese.</title>
        <authorList>
            <consortium name="US DOE Joint Genome Institute (JGI-PGF)"/>
            <person name="Walter F."/>
            <person name="Albersmeier A."/>
            <person name="Kalinowski J."/>
            <person name="Ruckert C."/>
        </authorList>
    </citation>
    <scope>NUCLEOTIDE SEQUENCE</scope>
    <source>
        <strain evidence="4">JCM 19831</strain>
    </source>
</reference>
<dbReference type="PANTHER" id="PTHR11638:SF18">
    <property type="entry name" value="HEAT SHOCK PROTEIN 104"/>
    <property type="match status" value="1"/>
</dbReference>
<dbReference type="GO" id="GO:0034605">
    <property type="term" value="P:cellular response to heat"/>
    <property type="evidence" value="ECO:0007669"/>
    <property type="project" value="TreeGrafter"/>
</dbReference>
<feature type="domain" description="AAA+ ATPase" evidence="3">
    <location>
        <begin position="331"/>
        <end position="482"/>
    </location>
</feature>
<dbReference type="RefSeq" id="WP_190256445.1">
    <property type="nucleotide sequence ID" value="NZ_BMPI01000072.1"/>
</dbReference>
<dbReference type="PRINTS" id="PR00300">
    <property type="entry name" value="CLPPROTEASEA"/>
</dbReference>
<dbReference type="Proteomes" id="UP000642070">
    <property type="component" value="Unassembled WGS sequence"/>
</dbReference>
<keyword evidence="2" id="KW-0067">ATP-binding</keyword>
<evidence type="ECO:0000256" key="1">
    <source>
        <dbReference type="ARBA" id="ARBA00022741"/>
    </source>
</evidence>
<name>A0A917X631_9ACTN</name>
<evidence type="ECO:0000313" key="4">
    <source>
        <dbReference type="EMBL" id="GGM76354.1"/>
    </source>
</evidence>
<dbReference type="SUPFAM" id="SSF52540">
    <property type="entry name" value="P-loop containing nucleoside triphosphate hydrolases"/>
    <property type="match status" value="1"/>
</dbReference>
<accession>A0A917X631</accession>
<dbReference type="AlphaFoldDB" id="A0A917X631"/>
<dbReference type="EMBL" id="BMPI01000072">
    <property type="protein sequence ID" value="GGM76354.1"/>
    <property type="molecule type" value="Genomic_DNA"/>
</dbReference>
<comment type="caution">
    <text evidence="4">The sequence shown here is derived from an EMBL/GenBank/DDBJ whole genome shotgun (WGS) entry which is preliminary data.</text>
</comment>
<dbReference type="GO" id="GO:0005524">
    <property type="term" value="F:ATP binding"/>
    <property type="evidence" value="ECO:0007669"/>
    <property type="project" value="UniProtKB-KW"/>
</dbReference>
<evidence type="ECO:0000313" key="5">
    <source>
        <dbReference type="Proteomes" id="UP000642070"/>
    </source>
</evidence>
<dbReference type="Pfam" id="PF07724">
    <property type="entry name" value="AAA_2"/>
    <property type="match status" value="1"/>
</dbReference>
<dbReference type="InterPro" id="IPR001270">
    <property type="entry name" value="ClpA/B"/>
</dbReference>
<gene>
    <name evidence="4" type="ORF">GCM10007977_092300</name>
</gene>
<sequence>MIAPTLPAWAREIELSLPLHPQVLLSGNVRDLYPVHTPPPAGAGPDAEGEVDLVELPEMVWKVVSGRGYAAMLVLNPVTARVDVRADDGPPAWMTALQRTAYDSPAAIGDLLVQVVQNREAPVALILPYTSRLAPADGLLDPADRALLTRAEVLGHQAAPTRAHAPTSTMAPYNTVVWVCERQEELHPLFPIGSPMLRVVPVPRPTLDVRAAAARILFAAAEPADRRARALAMAEVTHDMTVRDVIACGRLARDRGLPADRYADAARLLQVGITDDPWSADRLREKISQAEGYLNARVVGQERAVRKAVDILIRSAVGLNGAHVSSSPNRPRGVLFLAGPTGVGKTELAKAIASLVLGADATPHRFDMSEFRADEAHQRLIGAPPGYVGYAAGGELTNAVRANPVSVLLFDEIDKAHPRIFDLFLQILEDGRLTDGRGATVYFTECFLVFTSNLGVSEAKDTAIGGAMAAGASAVSYHTQPAQVEQLLRDAFTRFFNQTLGRPELRNRFGDSYVVLDYIRPHVAPLILAKALQSVAARVARAHELRLDIRPDVEAKLGDIMLERLADGGRAIGTMVETVVVNPLGRWIFDKAPAPGSVVTLTSIAGSDGDWRVEVS</sequence>
<dbReference type="InterPro" id="IPR003959">
    <property type="entry name" value="ATPase_AAA_core"/>
</dbReference>